<dbReference type="RefSeq" id="WP_130509455.1">
    <property type="nucleotide sequence ID" value="NZ_SHKY01000001.1"/>
</dbReference>
<keyword evidence="2" id="KW-0812">Transmembrane</keyword>
<gene>
    <name evidence="3" type="ORF">EV385_2312</name>
</gene>
<dbReference type="EMBL" id="SHKY01000001">
    <property type="protein sequence ID" value="RZU50540.1"/>
    <property type="molecule type" value="Genomic_DNA"/>
</dbReference>
<dbReference type="GO" id="GO:0005886">
    <property type="term" value="C:plasma membrane"/>
    <property type="evidence" value="ECO:0007669"/>
    <property type="project" value="UniProtKB-SubCell"/>
</dbReference>
<keyword evidence="1" id="KW-0175">Coiled coil</keyword>
<dbReference type="Proteomes" id="UP000292564">
    <property type="component" value="Unassembled WGS sequence"/>
</dbReference>
<comment type="caution">
    <text evidence="3">The sequence shown here is derived from an EMBL/GenBank/DDBJ whole genome shotgun (WGS) entry which is preliminary data.</text>
</comment>
<feature type="transmembrane region" description="Helical" evidence="2">
    <location>
        <begin position="310"/>
        <end position="330"/>
    </location>
</feature>
<organism evidence="3 4">
    <name type="scientific">Krasilnikovia cinnamomea</name>
    <dbReference type="NCBI Taxonomy" id="349313"/>
    <lineage>
        <taxon>Bacteria</taxon>
        <taxon>Bacillati</taxon>
        <taxon>Actinomycetota</taxon>
        <taxon>Actinomycetes</taxon>
        <taxon>Micromonosporales</taxon>
        <taxon>Micromonosporaceae</taxon>
        <taxon>Krasilnikovia</taxon>
    </lineage>
</organism>
<name>A0A4Q7ZI57_9ACTN</name>
<reference evidence="3 4" key="1">
    <citation type="submission" date="2019-02" db="EMBL/GenBank/DDBJ databases">
        <title>Sequencing the genomes of 1000 actinobacteria strains.</title>
        <authorList>
            <person name="Klenk H.-P."/>
        </authorList>
    </citation>
    <scope>NUCLEOTIDE SEQUENCE [LARGE SCALE GENOMIC DNA]</scope>
    <source>
        <strain evidence="3 4">DSM 45162</strain>
    </source>
</reference>
<accession>A0A4Q7ZI57</accession>
<dbReference type="PANTHER" id="PTHR37305">
    <property type="entry name" value="INTEGRAL MEMBRANE PROTEIN-RELATED"/>
    <property type="match status" value="1"/>
</dbReference>
<evidence type="ECO:0000256" key="2">
    <source>
        <dbReference type="SAM" id="Phobius"/>
    </source>
</evidence>
<feature type="transmembrane region" description="Helical" evidence="2">
    <location>
        <begin position="165"/>
        <end position="193"/>
    </location>
</feature>
<evidence type="ECO:0000313" key="3">
    <source>
        <dbReference type="EMBL" id="RZU50540.1"/>
    </source>
</evidence>
<dbReference type="PANTHER" id="PTHR37305:SF1">
    <property type="entry name" value="MEMBRANE PROTEIN"/>
    <property type="match status" value="1"/>
</dbReference>
<dbReference type="OrthoDB" id="3352119at2"/>
<feature type="transmembrane region" description="Helical" evidence="2">
    <location>
        <begin position="118"/>
        <end position="144"/>
    </location>
</feature>
<feature type="coiled-coil region" evidence="1">
    <location>
        <begin position="48"/>
        <end position="75"/>
    </location>
</feature>
<proteinExistence type="predicted"/>
<protein>
    <submittedName>
        <fullName evidence="3">ABC-type transport system involved in multi-copper enzyme maturation permease subunit</fullName>
    </submittedName>
</protein>
<dbReference type="GO" id="GO:0140359">
    <property type="term" value="F:ABC-type transporter activity"/>
    <property type="evidence" value="ECO:0007669"/>
    <property type="project" value="InterPro"/>
</dbReference>
<dbReference type="Pfam" id="PF12679">
    <property type="entry name" value="ABC2_membrane_2"/>
    <property type="match status" value="1"/>
</dbReference>
<dbReference type="AlphaFoldDB" id="A0A4Q7ZI57"/>
<evidence type="ECO:0000256" key="1">
    <source>
        <dbReference type="SAM" id="Coils"/>
    </source>
</evidence>
<keyword evidence="2" id="KW-0472">Membrane</keyword>
<feature type="transmembrane region" description="Helical" evidence="2">
    <location>
        <begin position="237"/>
        <end position="261"/>
    </location>
</feature>
<evidence type="ECO:0000313" key="4">
    <source>
        <dbReference type="Proteomes" id="UP000292564"/>
    </source>
</evidence>
<feature type="transmembrane region" description="Helical" evidence="2">
    <location>
        <begin position="213"/>
        <end position="230"/>
    </location>
</feature>
<sequence>MSLYRAETRRLMKRRFTKVLAIGCLAILAALAVGTFFTNQKVGPAAIAAAQARANEDYQNALRDTEQQKQQCVAAQGTERASDFPPNCEEITPPSQDDFRYEWYMPATFSFRTNFPEMVLALAGILAMGAFVIGASFVGAEWSSGGMMNLLLWRPQRVRVLGTKLAALLAGIGAFTVVVSAVWTGLFLLIAALRGSTAGMTSGAWQSIMLLELRAVVLVVAAAALGFGLASLGRHTAVALGVTVGVIVVFQFGLATVLALARVKFIEAYLIPVWADAWLSKQVRLEDYESCNFSATQGCMPDTLTITWQMAGGVLAAVLVLVVGAAMWTIRSRDVT</sequence>
<keyword evidence="4" id="KW-1185">Reference proteome</keyword>
<keyword evidence="2" id="KW-1133">Transmembrane helix</keyword>